<comment type="caution">
    <text evidence="1">The sequence shown here is derived from an EMBL/GenBank/DDBJ whole genome shotgun (WGS) entry which is preliminary data.</text>
</comment>
<reference evidence="1 2" key="1">
    <citation type="submission" date="2016-01" db="EMBL/GenBank/DDBJ databases">
        <title>Draft Genome Sequences of Seven Thermophilic Sporeformers Isolated from Foods.</title>
        <authorList>
            <person name="Berendsen E.M."/>
            <person name="Wells-Bennik M.H."/>
            <person name="Krawcyk A.O."/>
            <person name="De Jong A."/>
            <person name="Holsappel S."/>
            <person name="Eijlander R.T."/>
            <person name="Kuipers O.P."/>
        </authorList>
    </citation>
    <scope>NUCLEOTIDE SEQUENCE [LARGE SCALE GENOMIC DNA]</scope>
    <source>
        <strain evidence="1 2">B4110</strain>
    </source>
</reference>
<proteinExistence type="predicted"/>
<evidence type="ECO:0000313" key="2">
    <source>
        <dbReference type="Proteomes" id="UP000075324"/>
    </source>
</evidence>
<dbReference type="PATRIC" id="fig|153151.4.peg.1116"/>
<accession>A0A150MKE8</accession>
<evidence type="ECO:0000313" key="1">
    <source>
        <dbReference type="EMBL" id="KYD24991.1"/>
    </source>
</evidence>
<dbReference type="AlphaFoldDB" id="A0A150MKE8"/>
<dbReference type="RefSeq" id="WP_062678810.1">
    <property type="nucleotide sequence ID" value="NZ_LQYW01000144.1"/>
</dbReference>
<protein>
    <submittedName>
        <fullName evidence="1">Uncharacterized protein</fullName>
    </submittedName>
</protein>
<organism evidence="1 2">
    <name type="scientific">Parageobacillus toebii</name>
    <dbReference type="NCBI Taxonomy" id="153151"/>
    <lineage>
        <taxon>Bacteria</taxon>
        <taxon>Bacillati</taxon>
        <taxon>Bacillota</taxon>
        <taxon>Bacilli</taxon>
        <taxon>Bacillales</taxon>
        <taxon>Anoxybacillaceae</taxon>
        <taxon>Parageobacillus</taxon>
    </lineage>
</organism>
<gene>
    <name evidence="1" type="ORF">B4110_3806</name>
</gene>
<dbReference type="EMBL" id="LQYW01000144">
    <property type="protein sequence ID" value="KYD24991.1"/>
    <property type="molecule type" value="Genomic_DNA"/>
</dbReference>
<name>A0A150MKE8_9BACL</name>
<dbReference type="Proteomes" id="UP000075324">
    <property type="component" value="Unassembled WGS sequence"/>
</dbReference>
<sequence length="125" mass="14206">MLSGLNQEQMANFNSNRQLWMLRSLYGYKGHVLEEKNNVVILDGKGFRNMMENATEPINPDNVIHMSAEEERQLRSNGNSELLIQALKRAGELGILDPNGHQKSPVVQRINRNINQILGYKAYGL</sequence>